<proteinExistence type="predicted"/>
<dbReference type="SUPFAM" id="SSF53850">
    <property type="entry name" value="Periplasmic binding protein-like II"/>
    <property type="match status" value="1"/>
</dbReference>
<feature type="chain" id="PRO_5015912649" description="Solute-binding protein family 3/N-terminal domain-containing protein" evidence="1">
    <location>
        <begin position="23"/>
        <end position="247"/>
    </location>
</feature>
<geneLocation type="plasmid" evidence="3 4">
    <name>unnamed1</name>
</geneLocation>
<feature type="domain" description="Solute-binding protein family 3/N-terminal" evidence="2">
    <location>
        <begin position="30"/>
        <end position="244"/>
    </location>
</feature>
<evidence type="ECO:0000313" key="3">
    <source>
        <dbReference type="EMBL" id="AWU95810.1"/>
    </source>
</evidence>
<dbReference type="EMBL" id="CP029830">
    <property type="protein sequence ID" value="AWU95810.1"/>
    <property type="molecule type" value="Genomic_DNA"/>
</dbReference>
<dbReference type="AlphaFoldDB" id="A0A2U9S8E5"/>
<keyword evidence="1" id="KW-0732">Signal</keyword>
<dbReference type="Gene3D" id="3.40.190.10">
    <property type="entry name" value="Periplasmic binding protein-like II"/>
    <property type="match status" value="2"/>
</dbReference>
<dbReference type="InterPro" id="IPR001638">
    <property type="entry name" value="Solute-binding_3/MltF_N"/>
</dbReference>
<dbReference type="Pfam" id="PF00497">
    <property type="entry name" value="SBP_bac_3"/>
    <property type="match status" value="1"/>
</dbReference>
<organism evidence="3 4">
    <name type="scientific">Azospirillum ramasamyi</name>
    <dbReference type="NCBI Taxonomy" id="682998"/>
    <lineage>
        <taxon>Bacteria</taxon>
        <taxon>Pseudomonadati</taxon>
        <taxon>Pseudomonadota</taxon>
        <taxon>Alphaproteobacteria</taxon>
        <taxon>Rhodospirillales</taxon>
        <taxon>Azospirillaceae</taxon>
        <taxon>Azospirillum</taxon>
    </lineage>
</organism>
<evidence type="ECO:0000259" key="2">
    <source>
        <dbReference type="Pfam" id="PF00497"/>
    </source>
</evidence>
<name>A0A2U9S8E5_9PROT</name>
<dbReference type="PANTHER" id="PTHR38834">
    <property type="entry name" value="PERIPLASMIC SUBSTRATE BINDING PROTEIN FAMILY 3"/>
    <property type="match status" value="1"/>
</dbReference>
<keyword evidence="3" id="KW-0614">Plasmid</keyword>
<dbReference type="RefSeq" id="WP_111068562.1">
    <property type="nucleotide sequence ID" value="NZ_CP029830.1"/>
</dbReference>
<dbReference type="Proteomes" id="UP000249605">
    <property type="component" value="Plasmid unnamed1"/>
</dbReference>
<accession>A0A2U9S8E5</accession>
<evidence type="ECO:0000256" key="1">
    <source>
        <dbReference type="SAM" id="SignalP"/>
    </source>
</evidence>
<sequence length="247" mass="27164">MRTVSLAVIAVCASAAAAPAAAETLRIYSVDAAPMTMVTMDRQDQRGFVAEITLEALKRAGYQGEMQFIPWKRGQQEVAEGENLLIIPFARSPSREARYTWIAKIFTLDRSFAAVGKSIDSYDQARAELTSIIVGRGTAQEELLKSKGFPPSQLRTIQVGQKETEVLSANGDEAWFNGTPETLWKWKHSGRPERIVIGKAVDQNDVYLACSLKCSPQIVEKLKAAVEGIKADGTAQRIMDAYLKMPP</sequence>
<feature type="signal peptide" evidence="1">
    <location>
        <begin position="1"/>
        <end position="22"/>
    </location>
</feature>
<keyword evidence="4" id="KW-1185">Reference proteome</keyword>
<dbReference type="PANTHER" id="PTHR38834:SF3">
    <property type="entry name" value="SOLUTE-BINDING PROTEIN FAMILY 3_N-TERMINAL DOMAIN-CONTAINING PROTEIN"/>
    <property type="match status" value="1"/>
</dbReference>
<reference evidence="3 4" key="1">
    <citation type="submission" date="2018-06" db="EMBL/GenBank/DDBJ databases">
        <title>Complete genome sequencing of Azospirillum sp. M2T2B2.</title>
        <authorList>
            <person name="Heo J."/>
            <person name="Kim S.-J."/>
            <person name="Kwon S.-W."/>
            <person name="Anandham R."/>
        </authorList>
    </citation>
    <scope>NUCLEOTIDE SEQUENCE [LARGE SCALE GENOMIC DNA]</scope>
    <source>
        <strain evidence="3 4">M2T2B2</strain>
        <plasmid evidence="3 4">unnamed1</plasmid>
    </source>
</reference>
<dbReference type="OrthoDB" id="7857781at2"/>
<gene>
    <name evidence="3" type="ORF">DM194_16175</name>
</gene>
<evidence type="ECO:0000313" key="4">
    <source>
        <dbReference type="Proteomes" id="UP000249605"/>
    </source>
</evidence>
<dbReference type="KEGG" id="azm:DM194_16175"/>
<protein>
    <recommendedName>
        <fullName evidence="2">Solute-binding protein family 3/N-terminal domain-containing protein</fullName>
    </recommendedName>
</protein>